<sequence>MTDYLEVLLLEQQEEETETMELSTVHPVPVEKKQVSDGTPGKREDRAEGGQEEPPVFSTFRLTGNGSVWQAAVVGERKQNLPSVSQKQDMDAPDQTRNQAAPAALLYRALRRTGQAVSRSSRTLERTVSLSREGGEQQRLTLAQLDRQMEVDARRYDGAFRLY</sequence>
<evidence type="ECO:0000313" key="3">
    <source>
        <dbReference type="Proteomes" id="UP000824192"/>
    </source>
</evidence>
<feature type="region of interest" description="Disordered" evidence="1">
    <location>
        <begin position="116"/>
        <end position="135"/>
    </location>
</feature>
<reference evidence="2" key="2">
    <citation type="submission" date="2021-04" db="EMBL/GenBank/DDBJ databases">
        <authorList>
            <person name="Gilroy R."/>
        </authorList>
    </citation>
    <scope>NUCLEOTIDE SEQUENCE</scope>
    <source>
        <strain evidence="2">ChiGjej6B6-1540</strain>
    </source>
</reference>
<proteinExistence type="predicted"/>
<organism evidence="2 3">
    <name type="scientific">Candidatus Flavonifractor merdipullorum</name>
    <dbReference type="NCBI Taxonomy" id="2838590"/>
    <lineage>
        <taxon>Bacteria</taxon>
        <taxon>Bacillati</taxon>
        <taxon>Bacillota</taxon>
        <taxon>Clostridia</taxon>
        <taxon>Eubacteriales</taxon>
        <taxon>Oscillospiraceae</taxon>
        <taxon>Flavonifractor</taxon>
    </lineage>
</organism>
<accession>A0A9D1RT06</accession>
<name>A0A9D1RT06_9FIRM</name>
<dbReference type="EMBL" id="DXGA01000106">
    <property type="protein sequence ID" value="HIW93921.1"/>
    <property type="molecule type" value="Genomic_DNA"/>
</dbReference>
<evidence type="ECO:0000256" key="1">
    <source>
        <dbReference type="SAM" id="MobiDB-lite"/>
    </source>
</evidence>
<gene>
    <name evidence="2" type="ORF">H9868_05200</name>
</gene>
<feature type="region of interest" description="Disordered" evidence="1">
    <location>
        <begin position="13"/>
        <end position="61"/>
    </location>
</feature>
<protein>
    <submittedName>
        <fullName evidence="2">Uncharacterized protein</fullName>
    </submittedName>
</protein>
<feature type="compositionally biased region" description="Basic and acidic residues" evidence="1">
    <location>
        <begin position="29"/>
        <end position="49"/>
    </location>
</feature>
<feature type="region of interest" description="Disordered" evidence="1">
    <location>
        <begin position="78"/>
        <end position="102"/>
    </location>
</feature>
<dbReference type="Proteomes" id="UP000824192">
    <property type="component" value="Unassembled WGS sequence"/>
</dbReference>
<reference evidence="2" key="1">
    <citation type="journal article" date="2021" name="PeerJ">
        <title>Extensive microbial diversity within the chicken gut microbiome revealed by metagenomics and culture.</title>
        <authorList>
            <person name="Gilroy R."/>
            <person name="Ravi A."/>
            <person name="Getino M."/>
            <person name="Pursley I."/>
            <person name="Horton D.L."/>
            <person name="Alikhan N.F."/>
            <person name="Baker D."/>
            <person name="Gharbi K."/>
            <person name="Hall N."/>
            <person name="Watson M."/>
            <person name="Adriaenssens E.M."/>
            <person name="Foster-Nyarko E."/>
            <person name="Jarju S."/>
            <person name="Secka A."/>
            <person name="Antonio M."/>
            <person name="Oren A."/>
            <person name="Chaudhuri R.R."/>
            <person name="La Ragione R."/>
            <person name="Hildebrand F."/>
            <person name="Pallen M.J."/>
        </authorList>
    </citation>
    <scope>NUCLEOTIDE SEQUENCE</scope>
    <source>
        <strain evidence="2">ChiGjej6B6-1540</strain>
    </source>
</reference>
<feature type="compositionally biased region" description="Polar residues" evidence="1">
    <location>
        <begin position="116"/>
        <end position="130"/>
    </location>
</feature>
<comment type="caution">
    <text evidence="2">The sequence shown here is derived from an EMBL/GenBank/DDBJ whole genome shotgun (WGS) entry which is preliminary data.</text>
</comment>
<dbReference type="AlphaFoldDB" id="A0A9D1RT06"/>
<evidence type="ECO:0000313" key="2">
    <source>
        <dbReference type="EMBL" id="HIW93921.1"/>
    </source>
</evidence>